<organism evidence="2 3">
    <name type="scientific">Candidatus Dechloromonas phosphorivorans</name>
    <dbReference type="NCBI Taxonomy" id="2899244"/>
    <lineage>
        <taxon>Bacteria</taxon>
        <taxon>Pseudomonadati</taxon>
        <taxon>Pseudomonadota</taxon>
        <taxon>Betaproteobacteria</taxon>
        <taxon>Rhodocyclales</taxon>
        <taxon>Azonexaceae</taxon>
        <taxon>Dechloromonas</taxon>
    </lineage>
</organism>
<evidence type="ECO:0000313" key="2">
    <source>
        <dbReference type="EMBL" id="MBK7414558.1"/>
    </source>
</evidence>
<dbReference type="EMBL" id="JADJMS010000010">
    <property type="protein sequence ID" value="MBK7414558.1"/>
    <property type="molecule type" value="Genomic_DNA"/>
</dbReference>
<protein>
    <submittedName>
        <fullName evidence="2">PEP-CTERM sorting domain-containing protein</fullName>
    </submittedName>
</protein>
<dbReference type="AlphaFoldDB" id="A0A935MQ86"/>
<evidence type="ECO:0000313" key="3">
    <source>
        <dbReference type="Proteomes" id="UP000739411"/>
    </source>
</evidence>
<reference evidence="2 3" key="1">
    <citation type="submission" date="2020-10" db="EMBL/GenBank/DDBJ databases">
        <title>Connecting structure to function with the recovery of over 1000 high-quality activated sludge metagenome-assembled genomes encoding full-length rRNA genes using long-read sequencing.</title>
        <authorList>
            <person name="Singleton C.M."/>
            <person name="Petriglieri F."/>
            <person name="Kristensen J.M."/>
            <person name="Kirkegaard R.H."/>
            <person name="Michaelsen T.Y."/>
            <person name="Andersen M.H."/>
            <person name="Karst S.M."/>
            <person name="Dueholm M.S."/>
            <person name="Nielsen P.H."/>
            <person name="Albertsen M."/>
        </authorList>
    </citation>
    <scope>NUCLEOTIDE SEQUENCE [LARGE SCALE GENOMIC DNA]</scope>
    <source>
        <strain evidence="2">EsbW_18-Q3-R4-48_BATAC.463</strain>
    </source>
</reference>
<evidence type="ECO:0000259" key="1">
    <source>
        <dbReference type="Pfam" id="PF07589"/>
    </source>
</evidence>
<comment type="caution">
    <text evidence="2">The sequence shown here is derived from an EMBL/GenBank/DDBJ whole genome shotgun (WGS) entry which is preliminary data.</text>
</comment>
<dbReference type="Proteomes" id="UP000739411">
    <property type="component" value="Unassembled WGS sequence"/>
</dbReference>
<accession>A0A935MQ86</accession>
<name>A0A935MQ86_9RHOO</name>
<dbReference type="Pfam" id="PF07589">
    <property type="entry name" value="PEP-CTERM"/>
    <property type="match status" value="1"/>
</dbReference>
<proteinExistence type="predicted"/>
<dbReference type="NCBIfam" id="TIGR02595">
    <property type="entry name" value="PEP_CTERM"/>
    <property type="match status" value="1"/>
</dbReference>
<gene>
    <name evidence="2" type="ORF">IPJ38_05010</name>
</gene>
<dbReference type="InterPro" id="IPR013424">
    <property type="entry name" value="Ice-binding_C"/>
</dbReference>
<sequence>MANLGFCTPNGGGSPMSCIVPKGYGLVDGPALNDESLFTNLQSYEYWSGLEYAPDTRNAWYFSPPFGGQNDDRKDASHYAWAVRPGDVAGNVPEPATLMLLSLGMAGLGWMRRRG</sequence>
<feature type="domain" description="Ice-binding protein C-terminal" evidence="1">
    <location>
        <begin position="92"/>
        <end position="113"/>
    </location>
</feature>